<protein>
    <submittedName>
        <fullName evidence="1">Uncharacterized protein</fullName>
    </submittedName>
</protein>
<gene>
    <name evidence="1" type="ORF">FGIG_10441</name>
</gene>
<sequence>MHRHDLESEPRFLTTGFVKQIKLQPSVRVDAEMADVLRAFNNNGLPTRPTESTGAIASQWPPQRGTLFEGATYAQFSIPIGCDVHESLWVLDQKHGKRKEPYANSTAFGWTLCGTLTAGTPKTSASFLNLIGKDMVVAVRRLYKYKFSDISE</sequence>
<evidence type="ECO:0000313" key="1">
    <source>
        <dbReference type="EMBL" id="TPP60019.1"/>
    </source>
</evidence>
<organism evidence="1 2">
    <name type="scientific">Fasciola gigantica</name>
    <name type="common">Giant liver fluke</name>
    <dbReference type="NCBI Taxonomy" id="46835"/>
    <lineage>
        <taxon>Eukaryota</taxon>
        <taxon>Metazoa</taxon>
        <taxon>Spiralia</taxon>
        <taxon>Lophotrochozoa</taxon>
        <taxon>Platyhelminthes</taxon>
        <taxon>Trematoda</taxon>
        <taxon>Digenea</taxon>
        <taxon>Plagiorchiida</taxon>
        <taxon>Echinostomata</taxon>
        <taxon>Echinostomatoidea</taxon>
        <taxon>Fasciolidae</taxon>
        <taxon>Fasciola</taxon>
    </lineage>
</organism>
<keyword evidence="2" id="KW-1185">Reference proteome</keyword>
<dbReference type="OrthoDB" id="6283332at2759"/>
<comment type="caution">
    <text evidence="1">The sequence shown here is derived from an EMBL/GenBank/DDBJ whole genome shotgun (WGS) entry which is preliminary data.</text>
</comment>
<dbReference type="AlphaFoldDB" id="A0A504YI86"/>
<reference evidence="1 2" key="1">
    <citation type="submission" date="2019-04" db="EMBL/GenBank/DDBJ databases">
        <title>Annotation for the trematode Fasciola gigantica.</title>
        <authorList>
            <person name="Choi Y.-J."/>
        </authorList>
    </citation>
    <scope>NUCLEOTIDE SEQUENCE [LARGE SCALE GENOMIC DNA]</scope>
    <source>
        <strain evidence="1">Uganda_cow_1</strain>
    </source>
</reference>
<dbReference type="STRING" id="46835.A0A504YI86"/>
<name>A0A504YI86_FASGI</name>
<accession>A0A504YI86</accession>
<dbReference type="EMBL" id="SUNJ01009940">
    <property type="protein sequence ID" value="TPP60019.1"/>
    <property type="molecule type" value="Genomic_DNA"/>
</dbReference>
<dbReference type="Proteomes" id="UP000316759">
    <property type="component" value="Unassembled WGS sequence"/>
</dbReference>
<proteinExistence type="predicted"/>
<evidence type="ECO:0000313" key="2">
    <source>
        <dbReference type="Proteomes" id="UP000316759"/>
    </source>
</evidence>